<keyword evidence="1" id="KW-1133">Transmembrane helix</keyword>
<evidence type="ECO:0000256" key="1">
    <source>
        <dbReference type="SAM" id="Phobius"/>
    </source>
</evidence>
<accession>A0ABW8N2J4</accession>
<reference evidence="2 3" key="1">
    <citation type="submission" date="2024-10" db="EMBL/GenBank/DDBJ databases">
        <title>Novel secondary metabolite-producing bacteria for plant disease control.</title>
        <authorList>
            <person name="Chevrette M."/>
        </authorList>
    </citation>
    <scope>NUCLEOTIDE SEQUENCE [LARGE SCALE GENOMIC DNA]</scope>
    <source>
        <strain evidence="2 3">J30 TE3557</strain>
    </source>
</reference>
<proteinExistence type="predicted"/>
<keyword evidence="1" id="KW-0472">Membrane</keyword>
<gene>
    <name evidence="2" type="ORF">ABIA52_000712</name>
</gene>
<sequence>MTLISTAGISRASQQAVTTIVAVAALFIIAVAIPSNLLLINVGLAGVILLLTVVVLRMTVSIESTSNALLVRCHPFYSRTIALADLVDVSPAPSSSLTEGFGVRYLGRRTWGLLVGGPAVTVETRSRTWIISTRDPEATAEAIRALTPAS</sequence>
<organism evidence="2 3">
    <name type="scientific">Paenarthrobacter histidinolovorans</name>
    <dbReference type="NCBI Taxonomy" id="43664"/>
    <lineage>
        <taxon>Bacteria</taxon>
        <taxon>Bacillati</taxon>
        <taxon>Actinomycetota</taxon>
        <taxon>Actinomycetes</taxon>
        <taxon>Micrococcales</taxon>
        <taxon>Micrococcaceae</taxon>
        <taxon>Paenarthrobacter</taxon>
    </lineage>
</organism>
<dbReference type="Proteomes" id="UP001620520">
    <property type="component" value="Unassembled WGS sequence"/>
</dbReference>
<feature type="transmembrane region" description="Helical" evidence="1">
    <location>
        <begin position="12"/>
        <end position="33"/>
    </location>
</feature>
<name>A0ABW8N2J4_9MICC</name>
<keyword evidence="1" id="KW-0812">Transmembrane</keyword>
<dbReference type="EMBL" id="JBIYEW010000003">
    <property type="protein sequence ID" value="MFK4637823.1"/>
    <property type="molecule type" value="Genomic_DNA"/>
</dbReference>
<keyword evidence="3" id="KW-1185">Reference proteome</keyword>
<protein>
    <submittedName>
        <fullName evidence="2">Uncharacterized protein</fullName>
    </submittedName>
</protein>
<feature type="transmembrane region" description="Helical" evidence="1">
    <location>
        <begin position="39"/>
        <end position="60"/>
    </location>
</feature>
<evidence type="ECO:0000313" key="2">
    <source>
        <dbReference type="EMBL" id="MFK4637823.1"/>
    </source>
</evidence>
<evidence type="ECO:0000313" key="3">
    <source>
        <dbReference type="Proteomes" id="UP001620520"/>
    </source>
</evidence>
<comment type="caution">
    <text evidence="2">The sequence shown here is derived from an EMBL/GenBank/DDBJ whole genome shotgun (WGS) entry which is preliminary data.</text>
</comment>
<dbReference type="RefSeq" id="WP_404593589.1">
    <property type="nucleotide sequence ID" value="NZ_JBIYEW010000003.1"/>
</dbReference>